<evidence type="ECO:0000313" key="1">
    <source>
        <dbReference type="EMBL" id="CAD9180962.1"/>
    </source>
</evidence>
<dbReference type="EMBL" id="HBGE01096983">
    <property type="protein sequence ID" value="CAD9180962.1"/>
    <property type="molecule type" value="Transcribed_RNA"/>
</dbReference>
<dbReference type="AlphaFoldDB" id="A0A7S1S251"/>
<name>A0A7S1S251_ALECA</name>
<protein>
    <submittedName>
        <fullName evidence="1">Uncharacterized protein</fullName>
    </submittedName>
</protein>
<organism evidence="1">
    <name type="scientific">Alexandrium catenella</name>
    <name type="common">Red tide dinoflagellate</name>
    <name type="synonym">Gonyaulax catenella</name>
    <dbReference type="NCBI Taxonomy" id="2925"/>
    <lineage>
        <taxon>Eukaryota</taxon>
        <taxon>Sar</taxon>
        <taxon>Alveolata</taxon>
        <taxon>Dinophyceae</taxon>
        <taxon>Gonyaulacales</taxon>
        <taxon>Pyrocystaceae</taxon>
        <taxon>Alexandrium</taxon>
    </lineage>
</organism>
<proteinExistence type="predicted"/>
<gene>
    <name evidence="1" type="ORF">ACAT0790_LOCUS57734</name>
</gene>
<sequence length="231" mass="24376">MQMGSGLQLRALAAGREALPPPLCNAGMKNATEGWRAAIKSAAGRKDYTAIVGMSTCHATLGIPEMMRWGSMSLANAFALGKPAYEDGMISTVDGVFPMDAALCTANNFTNLPGKDAILSNYTAIMAMASQFCAAYGVSETTMDILSLEVAPGGYLEVKNEYDVQQRKPASQRKAPMLGDGLSIYNTLICKAGMMPCLIPYCLENFCTLSNGSIGMGCQCGATRMIPPASP</sequence>
<accession>A0A7S1S251</accession>
<reference evidence="1" key="1">
    <citation type="submission" date="2021-01" db="EMBL/GenBank/DDBJ databases">
        <authorList>
            <person name="Corre E."/>
            <person name="Pelletier E."/>
            <person name="Niang G."/>
            <person name="Scheremetjew M."/>
            <person name="Finn R."/>
            <person name="Kale V."/>
            <person name="Holt S."/>
            <person name="Cochrane G."/>
            <person name="Meng A."/>
            <person name="Brown T."/>
            <person name="Cohen L."/>
        </authorList>
    </citation>
    <scope>NUCLEOTIDE SEQUENCE</scope>
    <source>
        <strain evidence="1">OF101</strain>
    </source>
</reference>